<protein>
    <submittedName>
        <fullName evidence="1">Uncharacterized protein</fullName>
    </submittedName>
</protein>
<organism evidence="1 2">
    <name type="scientific">Kutzneria chonburiensis</name>
    <dbReference type="NCBI Taxonomy" id="1483604"/>
    <lineage>
        <taxon>Bacteria</taxon>
        <taxon>Bacillati</taxon>
        <taxon>Actinomycetota</taxon>
        <taxon>Actinomycetes</taxon>
        <taxon>Pseudonocardiales</taxon>
        <taxon>Pseudonocardiaceae</taxon>
        <taxon>Kutzneria</taxon>
    </lineage>
</organism>
<reference evidence="1 2" key="1">
    <citation type="submission" date="2024-09" db="EMBL/GenBank/DDBJ databases">
        <authorList>
            <person name="Sun Q."/>
            <person name="Mori K."/>
        </authorList>
    </citation>
    <scope>NUCLEOTIDE SEQUENCE [LARGE SCALE GENOMIC DNA]</scope>
    <source>
        <strain evidence="1 2">TBRC 1432</strain>
    </source>
</reference>
<dbReference type="EMBL" id="JBHLUD010000013">
    <property type="protein sequence ID" value="MFC0546919.1"/>
    <property type="molecule type" value="Genomic_DNA"/>
</dbReference>
<comment type="caution">
    <text evidence="1">The sequence shown here is derived from an EMBL/GenBank/DDBJ whole genome shotgun (WGS) entry which is preliminary data.</text>
</comment>
<evidence type="ECO:0000313" key="1">
    <source>
        <dbReference type="EMBL" id="MFC0546919.1"/>
    </source>
</evidence>
<dbReference type="RefSeq" id="WP_379794440.1">
    <property type="nucleotide sequence ID" value="NZ_JBHLUD010000013.1"/>
</dbReference>
<name>A0ABV6N312_9PSEU</name>
<accession>A0ABV6N312</accession>
<dbReference type="Proteomes" id="UP001589810">
    <property type="component" value="Unassembled WGS sequence"/>
</dbReference>
<proteinExistence type="predicted"/>
<sequence>MTNETPGTNTTNVVSGHSGNTVQAGVIHGGVVMRQESASPLLVYLEAGAALDSRSPVREASAMATLVILLSANNEMFGAIIELVRAWFASVEPTMERIHAAENLMQAGIRYSLAEPDPRRRQLMGHLLIAILSFEGRKNARWSSRYRLVGVDDPEASPDRLGFHFQVWYPAPAAAGDTPHAMDGLVVDQAEAEGLTEDLHEEIE</sequence>
<keyword evidence="2" id="KW-1185">Reference proteome</keyword>
<evidence type="ECO:0000313" key="2">
    <source>
        <dbReference type="Proteomes" id="UP001589810"/>
    </source>
</evidence>
<gene>
    <name evidence="1" type="ORF">ACFFH7_35795</name>
</gene>